<evidence type="ECO:0000313" key="5">
    <source>
        <dbReference type="Proteomes" id="UP000525078"/>
    </source>
</evidence>
<feature type="repeat" description="PPR" evidence="3">
    <location>
        <begin position="38"/>
        <end position="72"/>
    </location>
</feature>
<dbReference type="Pfam" id="PF13041">
    <property type="entry name" value="PPR_2"/>
    <property type="match status" value="3"/>
</dbReference>
<dbReference type="FunFam" id="1.25.40.10:FF:000351">
    <property type="entry name" value="Pentatricopeptide repeat-containing protein"/>
    <property type="match status" value="1"/>
</dbReference>
<dbReference type="NCBIfam" id="TIGR00756">
    <property type="entry name" value="PPR"/>
    <property type="match status" value="3"/>
</dbReference>
<gene>
    <name evidence="4" type="ORF">F8388_018351</name>
</gene>
<evidence type="ECO:0000256" key="2">
    <source>
        <dbReference type="ARBA" id="ARBA00061659"/>
    </source>
</evidence>
<accession>A0A7J6HHK3</accession>
<evidence type="ECO:0000313" key="4">
    <source>
        <dbReference type="EMBL" id="KAF4393860.1"/>
    </source>
</evidence>
<dbReference type="InterPro" id="IPR046848">
    <property type="entry name" value="E_motif"/>
</dbReference>
<dbReference type="FunFam" id="1.25.40.10:FF:001103">
    <property type="entry name" value="Glycerol-3-phosphate dehydrogenase [NAD(+)]"/>
    <property type="match status" value="1"/>
</dbReference>
<dbReference type="Pfam" id="PF20431">
    <property type="entry name" value="E_motif"/>
    <property type="match status" value="1"/>
</dbReference>
<dbReference type="PROSITE" id="PS51375">
    <property type="entry name" value="PPR"/>
    <property type="match status" value="3"/>
</dbReference>
<keyword evidence="1" id="KW-0677">Repeat</keyword>
<dbReference type="FunFam" id="1.25.40.10:FF:000090">
    <property type="entry name" value="Pentatricopeptide repeat-containing protein, chloroplastic"/>
    <property type="match status" value="1"/>
</dbReference>
<dbReference type="Proteomes" id="UP000525078">
    <property type="component" value="Unassembled WGS sequence"/>
</dbReference>
<dbReference type="EMBL" id="JAATIP010000013">
    <property type="protein sequence ID" value="KAF4393860.1"/>
    <property type="molecule type" value="Genomic_DNA"/>
</dbReference>
<organism evidence="4 5">
    <name type="scientific">Cannabis sativa</name>
    <name type="common">Hemp</name>
    <name type="synonym">Marijuana</name>
    <dbReference type="NCBI Taxonomy" id="3483"/>
    <lineage>
        <taxon>Eukaryota</taxon>
        <taxon>Viridiplantae</taxon>
        <taxon>Streptophyta</taxon>
        <taxon>Embryophyta</taxon>
        <taxon>Tracheophyta</taxon>
        <taxon>Spermatophyta</taxon>
        <taxon>Magnoliopsida</taxon>
        <taxon>eudicotyledons</taxon>
        <taxon>Gunneridae</taxon>
        <taxon>Pentapetalae</taxon>
        <taxon>rosids</taxon>
        <taxon>fabids</taxon>
        <taxon>Rosales</taxon>
        <taxon>Cannabaceae</taxon>
        <taxon>Cannabis</taxon>
    </lineage>
</organism>
<protein>
    <recommendedName>
        <fullName evidence="6">Pentatricopeptide repeat-containing protein</fullName>
    </recommendedName>
</protein>
<dbReference type="GO" id="GO:0009451">
    <property type="term" value="P:RNA modification"/>
    <property type="evidence" value="ECO:0007669"/>
    <property type="project" value="InterPro"/>
</dbReference>
<dbReference type="InterPro" id="IPR002885">
    <property type="entry name" value="PPR_rpt"/>
</dbReference>
<proteinExistence type="inferred from homology"/>
<dbReference type="InterPro" id="IPR046960">
    <property type="entry name" value="PPR_At4g14850-like_plant"/>
</dbReference>
<evidence type="ECO:0000256" key="1">
    <source>
        <dbReference type="ARBA" id="ARBA00022737"/>
    </source>
</evidence>
<dbReference type="Pfam" id="PF01535">
    <property type="entry name" value="PPR"/>
    <property type="match status" value="2"/>
</dbReference>
<evidence type="ECO:0000256" key="3">
    <source>
        <dbReference type="PROSITE-ProRule" id="PRU00708"/>
    </source>
</evidence>
<dbReference type="InterPro" id="IPR011990">
    <property type="entry name" value="TPR-like_helical_dom_sf"/>
</dbReference>
<dbReference type="FunFam" id="1.25.40.10:FF:000196">
    <property type="entry name" value="Pentatricopeptide repeat-containing protein At4g14850"/>
    <property type="match status" value="1"/>
</dbReference>
<name>A0A7J6HHK3_CANSA</name>
<feature type="repeat" description="PPR" evidence="3">
    <location>
        <begin position="167"/>
        <end position="201"/>
    </location>
</feature>
<feature type="repeat" description="PPR" evidence="3">
    <location>
        <begin position="367"/>
        <end position="401"/>
    </location>
</feature>
<reference evidence="4 5" key="1">
    <citation type="journal article" date="2020" name="bioRxiv">
        <title>Sequence and annotation of 42 cannabis genomes reveals extensive copy number variation in cannabinoid synthesis and pathogen resistance genes.</title>
        <authorList>
            <person name="Mckernan K.J."/>
            <person name="Helbert Y."/>
            <person name="Kane L.T."/>
            <person name="Ebling H."/>
            <person name="Zhang L."/>
            <person name="Liu B."/>
            <person name="Eaton Z."/>
            <person name="Mclaughlin S."/>
            <person name="Kingan S."/>
            <person name="Baybayan P."/>
            <person name="Concepcion G."/>
            <person name="Jordan M."/>
            <person name="Riva A."/>
            <person name="Barbazuk W."/>
            <person name="Harkins T."/>
        </authorList>
    </citation>
    <scope>NUCLEOTIDE SEQUENCE [LARGE SCALE GENOMIC DNA]</scope>
    <source>
        <strain evidence="5">cv. Jamaican Lion 4</strain>
        <tissue evidence="4">Leaf</tissue>
    </source>
</reference>
<dbReference type="PANTHER" id="PTHR47926">
    <property type="entry name" value="PENTATRICOPEPTIDE REPEAT-CONTAINING PROTEIN"/>
    <property type="match status" value="1"/>
</dbReference>
<sequence length="618" mass="68322">MLKPESIASLLHRCSIVKLLRGGLSLHAAVFKKGLESDVFISNNVLNMYAKCGDISSARQLFDEMSLKNIVSWSALISGYEQAGECLLALHLFSEIGFSPNEYVYSSAISACAKLMSLSQGQQIHAQALKVGYASVSFVSNSLISMYMRCCSFNDALLVHECTPHPNLVSYNALINGFLKNKQPGKGFEVFRLIQQRGIVPDSFSFTGALEICVVLDSLQAGMSLHCQTIKLNLDSNNLVGNVIVATYSRFNLVEEAEKVFRVIEEKDVVSWNTLLIACVHCADHAKGLRVFKQMNGLRPDNFTFTSLLAACAGLASIKHGKQIHAHLTRTRPCQDVGVGNALVSMYAKCGSIEYAYKVFERMASHNLLSWNTVIFGFAIHGLGQRAVEVFEQMKKIGEKPDSVTFVGLLMACSHGGLVDLGISIFKTMEGTYGIKPDVEHFSCQIDMLGRAGRLVEAEEYVRKSPFKHDQVVLGSLLSACRLHGDVAVGEYVARHLLNLESVSTSSYVLLSTLYASDEMWGDFAKVKKLLNRSGLKKEPGHSLVEVNGSFEKFTVGNFSHSKIEEIKITLGSLCCPVVQRDIYEIHSIDKYQLLQYISRKRKGHQLLKQALAFTQEN</sequence>
<dbReference type="GO" id="GO:0003723">
    <property type="term" value="F:RNA binding"/>
    <property type="evidence" value="ECO:0007669"/>
    <property type="project" value="InterPro"/>
</dbReference>
<dbReference type="PANTHER" id="PTHR47926:SF452">
    <property type="entry name" value="PENTATRICOPEPTIDE REPEAT-CONTAINING PROTEIN"/>
    <property type="match status" value="1"/>
</dbReference>
<comment type="caution">
    <text evidence="4">The sequence shown here is derived from an EMBL/GenBank/DDBJ whole genome shotgun (WGS) entry which is preliminary data.</text>
</comment>
<comment type="similarity">
    <text evidence="2">Belongs to the PPR family. PCMP-E subfamily.</text>
</comment>
<dbReference type="AlphaFoldDB" id="A0A7J6HHK3"/>
<evidence type="ECO:0008006" key="6">
    <source>
        <dbReference type="Google" id="ProtNLM"/>
    </source>
</evidence>
<dbReference type="Gene3D" id="1.25.40.10">
    <property type="entry name" value="Tetratricopeptide repeat domain"/>
    <property type="match status" value="4"/>
</dbReference>